<dbReference type="Pfam" id="PF04006">
    <property type="entry name" value="Mpp10"/>
    <property type="match status" value="1"/>
</dbReference>
<dbReference type="GO" id="GO:0005732">
    <property type="term" value="C:sno(s)RNA-containing ribonucleoprotein complex"/>
    <property type="evidence" value="ECO:0007669"/>
    <property type="project" value="InterPro"/>
</dbReference>
<keyword evidence="4" id="KW-0539">Nucleus</keyword>
<evidence type="ECO:0000313" key="8">
    <source>
        <dbReference type="EMBL" id="KAG5178891.1"/>
    </source>
</evidence>
<protein>
    <submittedName>
        <fullName evidence="8">Mpp10 protein-domain-containing protein</fullName>
    </submittedName>
</protein>
<evidence type="ECO:0000256" key="6">
    <source>
        <dbReference type="ARBA" id="ARBA00029455"/>
    </source>
</evidence>
<evidence type="ECO:0000313" key="9">
    <source>
        <dbReference type="Proteomes" id="UP000664859"/>
    </source>
</evidence>
<dbReference type="Proteomes" id="UP000664859">
    <property type="component" value="Unassembled WGS sequence"/>
</dbReference>
<proteinExistence type="inferred from homology"/>
<feature type="region of interest" description="Disordered" evidence="7">
    <location>
        <begin position="302"/>
        <end position="323"/>
    </location>
</feature>
<evidence type="ECO:0000256" key="7">
    <source>
        <dbReference type="SAM" id="MobiDB-lite"/>
    </source>
</evidence>
<dbReference type="PANTHER" id="PTHR17039">
    <property type="entry name" value="U3 SMALL NUCLEOLAR RIBONUCLEOPROTEIN PROTEIN MPP10"/>
    <property type="match status" value="1"/>
</dbReference>
<keyword evidence="3" id="KW-0698">rRNA processing</keyword>
<comment type="caution">
    <text evidence="8">The sequence shown here is derived from an EMBL/GenBank/DDBJ whole genome shotgun (WGS) entry which is preliminary data.</text>
</comment>
<dbReference type="GO" id="GO:0032040">
    <property type="term" value="C:small-subunit processome"/>
    <property type="evidence" value="ECO:0007669"/>
    <property type="project" value="TreeGrafter"/>
</dbReference>
<comment type="similarity">
    <text evidence="6">Belongs to the MPP10 family.</text>
</comment>
<dbReference type="EMBL" id="JAFCMP010000511">
    <property type="protein sequence ID" value="KAG5178891.1"/>
    <property type="molecule type" value="Genomic_DNA"/>
</dbReference>
<reference evidence="8" key="1">
    <citation type="submission" date="2021-02" db="EMBL/GenBank/DDBJ databases">
        <title>First Annotated Genome of the Yellow-green Alga Tribonema minus.</title>
        <authorList>
            <person name="Mahan K.M."/>
        </authorList>
    </citation>
    <scope>NUCLEOTIDE SEQUENCE</scope>
    <source>
        <strain evidence="8">UTEX B ZZ1240</strain>
    </source>
</reference>
<sequence length="323" mass="35242">MRGKIDELEAELLRERPWALRGEVAAKDRPENSLLEAALDVERATRVAPAITVEATASLEDVIRQRILEDKFDDVAPKNIELSAKPREDAPEVSMDKSTEGLAAVYEKEYLKQALGVEEDDPSKDLKEELRRDFARLCGKLDALCNFHFRPRAHLPEVAVATDVPAIAMEEALPTGVSTADGLAPEEVYARKRGRRAVFLEGGAEMDQDERNRARLAKKRSRNKARKQTEAEQKLVSRANPGLGNPYEQRKLLADIRGARNVMEGAADARTGKDFSTSTKFFGALQKQVAKGVKDAAAAAVAGADGGGGGAEKRSNRGAALRL</sequence>
<feature type="region of interest" description="Disordered" evidence="7">
    <location>
        <begin position="209"/>
        <end position="247"/>
    </location>
</feature>
<dbReference type="AlphaFoldDB" id="A0A835YNW6"/>
<dbReference type="PANTHER" id="PTHR17039:SF0">
    <property type="entry name" value="U3 SMALL NUCLEOLAR RIBONUCLEOPROTEIN PROTEIN MPP10"/>
    <property type="match status" value="1"/>
</dbReference>
<gene>
    <name evidence="8" type="ORF">JKP88DRAFT_188245</name>
</gene>
<evidence type="ECO:0000256" key="5">
    <source>
        <dbReference type="ARBA" id="ARBA00023274"/>
    </source>
</evidence>
<dbReference type="InterPro" id="IPR012173">
    <property type="entry name" value="Mpp10"/>
</dbReference>
<feature type="compositionally biased region" description="Basic residues" evidence="7">
    <location>
        <begin position="214"/>
        <end position="226"/>
    </location>
</feature>
<evidence type="ECO:0000256" key="2">
    <source>
        <dbReference type="ARBA" id="ARBA00022517"/>
    </source>
</evidence>
<evidence type="ECO:0000256" key="3">
    <source>
        <dbReference type="ARBA" id="ARBA00022552"/>
    </source>
</evidence>
<name>A0A835YNW6_9STRA</name>
<accession>A0A835YNW6</accession>
<organism evidence="8 9">
    <name type="scientific">Tribonema minus</name>
    <dbReference type="NCBI Taxonomy" id="303371"/>
    <lineage>
        <taxon>Eukaryota</taxon>
        <taxon>Sar</taxon>
        <taxon>Stramenopiles</taxon>
        <taxon>Ochrophyta</taxon>
        <taxon>PX clade</taxon>
        <taxon>Xanthophyceae</taxon>
        <taxon>Tribonematales</taxon>
        <taxon>Tribonemataceae</taxon>
        <taxon>Tribonema</taxon>
    </lineage>
</organism>
<dbReference type="OrthoDB" id="445326at2759"/>
<keyword evidence="2" id="KW-0690">Ribosome biogenesis</keyword>
<dbReference type="GO" id="GO:0034457">
    <property type="term" value="C:Mpp10 complex"/>
    <property type="evidence" value="ECO:0007669"/>
    <property type="project" value="InterPro"/>
</dbReference>
<evidence type="ECO:0000256" key="4">
    <source>
        <dbReference type="ARBA" id="ARBA00023242"/>
    </source>
</evidence>
<keyword evidence="5" id="KW-0687">Ribonucleoprotein</keyword>
<comment type="subcellular location">
    <subcellularLocation>
        <location evidence="1">Nucleus</location>
        <location evidence="1">Nucleolus</location>
    </subcellularLocation>
</comment>
<evidence type="ECO:0000256" key="1">
    <source>
        <dbReference type="ARBA" id="ARBA00004604"/>
    </source>
</evidence>
<keyword evidence="9" id="KW-1185">Reference proteome</keyword>
<dbReference type="GO" id="GO:0006364">
    <property type="term" value="P:rRNA processing"/>
    <property type="evidence" value="ECO:0007669"/>
    <property type="project" value="UniProtKB-KW"/>
</dbReference>